<dbReference type="PANTHER" id="PTHR35788">
    <property type="entry name" value="EXPORTED PROTEIN-RELATED"/>
    <property type="match status" value="1"/>
</dbReference>
<evidence type="ECO:0000259" key="3">
    <source>
        <dbReference type="PROSITE" id="PS51109"/>
    </source>
</evidence>
<keyword evidence="2" id="KW-0472">Membrane</keyword>
<evidence type="ECO:0000313" key="4">
    <source>
        <dbReference type="EMBL" id="ADI01130.1"/>
    </source>
</evidence>
<dbReference type="InterPro" id="IPR022029">
    <property type="entry name" value="YoaR-like_PG-bd"/>
</dbReference>
<evidence type="ECO:0000256" key="1">
    <source>
        <dbReference type="ARBA" id="ARBA00022729"/>
    </source>
</evidence>
<accession>D7CK16</accession>
<name>D7CK16_SYNLT</name>
<dbReference type="InterPro" id="IPR052913">
    <property type="entry name" value="Glycopeptide_resist_protein"/>
</dbReference>
<evidence type="ECO:0000313" key="5">
    <source>
        <dbReference type="Proteomes" id="UP000000378"/>
    </source>
</evidence>
<dbReference type="SMART" id="SM01208">
    <property type="entry name" value="G5"/>
    <property type="match status" value="1"/>
</dbReference>
<sequence>MLPDRKQLWWGLTGAVIVYIITVLGTSLVLTAKDNGRIPPNTFIAGIPVGGLPYEKAKEKLLAGISERIDNGVVFSSKDKNVSVARQDCHIGIDIEQSLARCQDEGWAGWQGMVIHSLSRAKRRDLLIVFTWNRGNLEQVIRKLSSEFDVPAKDARIIWRDDSLEYIPHENGRKVDQETTLRRLEQSLAAGKLGPVSIAFKTVYPRVKLDDIKTVKDTLGVYVTTFDPNQKARTNNLKLAAASIDGTIIMPDQVFSLNEALGPRSEKDGYQKAPVFANNRVVQDVGGGICQVATTLYNAVLQAGLEIIERRPHSRPISYAPLGLDATISSTAGTDMKFRNNTDFPVMISISVKDDKLIARIFGCQTYAGRKIRVETEKKEIQPRVVVKSDPALPEGSRVVKQAGKKGYLVKIYRVVSENGRDVEKTLLSEDYYRPTDMIILVGPNGSGEMK</sequence>
<dbReference type="Pfam" id="PF12229">
    <property type="entry name" value="PG_binding_4"/>
    <property type="match status" value="1"/>
</dbReference>
<dbReference type="PROSITE" id="PS51109">
    <property type="entry name" value="G5"/>
    <property type="match status" value="1"/>
</dbReference>
<dbReference type="HOGENOM" id="CLU_011572_2_1_9"/>
<keyword evidence="2" id="KW-1133">Transmembrane helix</keyword>
<dbReference type="AlphaFoldDB" id="D7CK16"/>
<evidence type="ECO:0000256" key="2">
    <source>
        <dbReference type="SAM" id="Phobius"/>
    </source>
</evidence>
<dbReference type="InterPro" id="IPR011098">
    <property type="entry name" value="G5_dom"/>
</dbReference>
<dbReference type="KEGG" id="slp:Slip_0346"/>
<dbReference type="STRING" id="643648.Slip_0346"/>
<reference evidence="4 5" key="2">
    <citation type="journal article" date="2010" name="Stand. Genomic Sci.">
        <title>Complete genome sequence of Syntrophothermus lipocalidus type strain (TGB-C1).</title>
        <authorList>
            <person name="Djao O.D."/>
            <person name="Zhang X."/>
            <person name="Lucas S."/>
            <person name="Lapidus A."/>
            <person name="Del Rio T.G."/>
            <person name="Nolan M."/>
            <person name="Tice H."/>
            <person name="Cheng J.F."/>
            <person name="Han C."/>
            <person name="Tapia R."/>
            <person name="Goodwin L."/>
            <person name="Pitluck S."/>
            <person name="Liolios K."/>
            <person name="Ivanova N."/>
            <person name="Mavromatis K."/>
            <person name="Mikhailova N."/>
            <person name="Ovchinnikova G."/>
            <person name="Pati A."/>
            <person name="Brambilla E."/>
            <person name="Chen A."/>
            <person name="Palaniappan K."/>
            <person name="Land M."/>
            <person name="Hauser L."/>
            <person name="Chang Y.J."/>
            <person name="Jeffries C.D."/>
            <person name="Rohde M."/>
            <person name="Sikorski J."/>
            <person name="Spring S."/>
            <person name="Goker M."/>
            <person name="Detter J.C."/>
            <person name="Woyke T."/>
            <person name="Bristow J."/>
            <person name="Eisen J.A."/>
            <person name="Markowitz V."/>
            <person name="Hugenholtz P."/>
            <person name="Kyrpides N.C."/>
            <person name="Klenk H.P."/>
        </authorList>
    </citation>
    <scope>NUCLEOTIDE SEQUENCE [LARGE SCALE GENOMIC DNA]</scope>
    <source>
        <strain evidence="5">DSM 12680 / TGB-C1</strain>
    </source>
</reference>
<reference evidence="5" key="1">
    <citation type="journal article" date="2010" name="Stand. Genomic Sci.">
        <title>Complete genome sequence of Syntrophothermus lipocalidus type strain (TGB-C1T).</title>
        <authorList>
            <consortium name="US DOE Joint Genome Institute (JGI-PGF)"/>
            <person name="Djao O."/>
            <person name="Zhang X."/>
            <person name="Lucas S."/>
            <person name="Lapidus A."/>
            <person name="Glavina Del Rio T."/>
            <person name="Nolan M."/>
            <person name="Tice H."/>
            <person name="Cheng J."/>
            <person name="Han C."/>
            <person name="Tapia R."/>
            <person name="Goodwin L."/>
            <person name="Pitluck S."/>
            <person name="Liolios K."/>
            <person name="Ivanova N."/>
            <person name="Mavromatis K."/>
            <person name="Mikhailova N."/>
            <person name="Ovchinnikova G."/>
            <person name="Pati A."/>
            <person name="Brambilla E."/>
            <person name="Chen A."/>
            <person name="Palaniappan K."/>
            <person name="Land M."/>
            <person name="Hauser L."/>
            <person name="Chang Y."/>
            <person name="Jeffries C."/>
            <person name="Rohde M."/>
            <person name="Sikorski J."/>
            <person name="Spring S."/>
            <person name="Goker M."/>
            <person name="Detter J."/>
            <person name="Woyke T."/>
            <person name="Bristow J."/>
            <person name="Eisen J."/>
            <person name="Markowitz V."/>
            <person name="Hugenholtz P."/>
            <person name="Kyrpides N."/>
            <person name="Klenk H."/>
        </authorList>
    </citation>
    <scope>NUCLEOTIDE SEQUENCE [LARGE SCALE GENOMIC DNA]</scope>
    <source>
        <strain evidence="5">DSM 12680 / TGB-C1</strain>
    </source>
</reference>
<keyword evidence="5" id="KW-1185">Reference proteome</keyword>
<dbReference type="OrthoDB" id="9797191at2"/>
<dbReference type="eggNOG" id="COG2720">
    <property type="taxonomic scope" value="Bacteria"/>
</dbReference>
<organism evidence="4 5">
    <name type="scientific">Syntrophothermus lipocalidus (strain DSM 12680 / TGB-C1)</name>
    <dbReference type="NCBI Taxonomy" id="643648"/>
    <lineage>
        <taxon>Bacteria</taxon>
        <taxon>Bacillati</taxon>
        <taxon>Bacillota</taxon>
        <taxon>Clostridia</taxon>
        <taxon>Eubacteriales</taxon>
        <taxon>Syntrophomonadaceae</taxon>
        <taxon>Syntrophothermus</taxon>
    </lineage>
</organism>
<dbReference type="Proteomes" id="UP000000378">
    <property type="component" value="Chromosome"/>
</dbReference>
<dbReference type="PANTHER" id="PTHR35788:SF1">
    <property type="entry name" value="EXPORTED PROTEIN"/>
    <property type="match status" value="1"/>
</dbReference>
<dbReference type="Gene3D" id="2.20.230.10">
    <property type="entry name" value="Resuscitation-promoting factor rpfb"/>
    <property type="match status" value="1"/>
</dbReference>
<gene>
    <name evidence="4" type="ordered locus">Slip_0346</name>
</gene>
<dbReference type="Pfam" id="PF04294">
    <property type="entry name" value="VanW"/>
    <property type="match status" value="1"/>
</dbReference>
<protein>
    <submittedName>
        <fullName evidence="4">VanW family protein</fullName>
    </submittedName>
</protein>
<proteinExistence type="predicted"/>
<dbReference type="InterPro" id="IPR007391">
    <property type="entry name" value="Vancomycin_resist_VanW"/>
</dbReference>
<dbReference type="EMBL" id="CP002048">
    <property type="protein sequence ID" value="ADI01130.1"/>
    <property type="molecule type" value="Genomic_DNA"/>
</dbReference>
<keyword evidence="2" id="KW-0812">Transmembrane</keyword>
<feature type="domain" description="G5" evidence="3">
    <location>
        <begin position="367"/>
        <end position="446"/>
    </location>
</feature>
<keyword evidence="1" id="KW-0732">Signal</keyword>
<dbReference type="Pfam" id="PF07501">
    <property type="entry name" value="G5"/>
    <property type="match status" value="1"/>
</dbReference>
<feature type="transmembrane region" description="Helical" evidence="2">
    <location>
        <begin position="7"/>
        <end position="30"/>
    </location>
</feature>